<dbReference type="PROSITE" id="PS50263">
    <property type="entry name" value="CN_HYDROLASE"/>
    <property type="match status" value="1"/>
</dbReference>
<evidence type="ECO:0000313" key="11">
    <source>
        <dbReference type="Proteomes" id="UP000308199"/>
    </source>
</evidence>
<gene>
    <name evidence="10" type="ORF">EW145_g4155</name>
</gene>
<dbReference type="Gene3D" id="3.60.110.10">
    <property type="entry name" value="Carbon-nitrogen hydrolase"/>
    <property type="match status" value="1"/>
</dbReference>
<comment type="subcellular location">
    <subcellularLocation>
        <location evidence="1">Cell membrane</location>
        <topology evidence="1">Multi-pass membrane protein</topology>
    </subcellularLocation>
</comment>
<dbReference type="AlphaFoldDB" id="A0A4S4L6E5"/>
<evidence type="ECO:0000256" key="2">
    <source>
        <dbReference type="ARBA" id="ARBA00022475"/>
    </source>
</evidence>
<dbReference type="InterPro" id="IPR036526">
    <property type="entry name" value="C-N_Hydrolase_sf"/>
</dbReference>
<name>A0A4S4L6E5_9AGAM</name>
<dbReference type="PANTHER" id="PTHR38686:SF1">
    <property type="entry name" value="APOLIPOPROTEIN N-ACYLTRANSFERASE"/>
    <property type="match status" value="1"/>
</dbReference>
<keyword evidence="4 8" id="KW-0812">Transmembrane</keyword>
<feature type="transmembrane region" description="Helical" evidence="8">
    <location>
        <begin position="131"/>
        <end position="156"/>
    </location>
</feature>
<proteinExistence type="predicted"/>
<feature type="transmembrane region" description="Helical" evidence="8">
    <location>
        <begin position="63"/>
        <end position="83"/>
    </location>
</feature>
<feature type="transmembrane region" description="Helical" evidence="8">
    <location>
        <begin position="176"/>
        <end position="197"/>
    </location>
</feature>
<feature type="transmembrane region" description="Helical" evidence="8">
    <location>
        <begin position="12"/>
        <end position="30"/>
    </location>
</feature>
<sequence length="583" mass="64512">MILDSAQSSFIVYPTPVYLTLTSILGLFALQASPSFVPLVLLLATLRLFIAVVISREHASLKIILAIACLAASTTIANIGTSLNAIPEVHTSTAVFSLFFLTCITSTLIIGALLVDATFRPSVHRMWSHFLFFPTVWSTALLIASAVSPLGYLATWTPALGVGAYSWLRPILGPSGIDWVVGAWAVVISELMGVWIMGSSHQTVAYEEEHLIPVFGEDTPEEPERPRRSLLLFYISVILCFGALPSYFRASLPIPVNSDFTVPLSVACALPFVEDSERKLSFEEYLLETQRITSLAKVILWPEGAIRFETEQAKQESIEKIALNAAGSVIGVSFEDHMNTTERSDKLRNGIMLIDKDGVVFEYFKRHLVPFVETNAMVSYSATPALFDYQLVTKRNSRGKATEFLPVSITASICLDFAHPSIFSSLARRPTLILAPARTWHPSIGSAMWEQARARAEEIGSAVLWCDGGAQGISGIGGHRLELGEILQVGLGSWTRTIGLEIEAGDKRTIYGFFGPWLSMALIWYAFGMERLMEWVILRIRGERGMEFGAGFGARLSRDVIERLREWRRGRQLDELNERASLL</sequence>
<keyword evidence="6 8" id="KW-0472">Membrane</keyword>
<keyword evidence="7" id="KW-0012">Acyltransferase</keyword>
<dbReference type="GO" id="GO:0016410">
    <property type="term" value="F:N-acyltransferase activity"/>
    <property type="evidence" value="ECO:0007669"/>
    <property type="project" value="InterPro"/>
</dbReference>
<dbReference type="InterPro" id="IPR004563">
    <property type="entry name" value="Apolipo_AcylTrfase"/>
</dbReference>
<dbReference type="SUPFAM" id="SSF56317">
    <property type="entry name" value="Carbon-nitrogen hydrolase"/>
    <property type="match status" value="1"/>
</dbReference>
<dbReference type="InterPro" id="IPR003010">
    <property type="entry name" value="C-N_Hydrolase"/>
</dbReference>
<dbReference type="PANTHER" id="PTHR38686">
    <property type="entry name" value="APOLIPOPROTEIN N-ACYLTRANSFERASE"/>
    <property type="match status" value="1"/>
</dbReference>
<evidence type="ECO:0000256" key="1">
    <source>
        <dbReference type="ARBA" id="ARBA00004651"/>
    </source>
</evidence>
<accession>A0A4S4L6E5</accession>
<dbReference type="Proteomes" id="UP000308199">
    <property type="component" value="Unassembled WGS sequence"/>
</dbReference>
<feature type="transmembrane region" description="Helical" evidence="8">
    <location>
        <begin position="95"/>
        <end position="119"/>
    </location>
</feature>
<keyword evidence="2" id="KW-1003">Cell membrane</keyword>
<evidence type="ECO:0000256" key="7">
    <source>
        <dbReference type="ARBA" id="ARBA00023315"/>
    </source>
</evidence>
<evidence type="ECO:0000256" key="8">
    <source>
        <dbReference type="SAM" id="Phobius"/>
    </source>
</evidence>
<evidence type="ECO:0000256" key="4">
    <source>
        <dbReference type="ARBA" id="ARBA00022692"/>
    </source>
</evidence>
<dbReference type="EMBL" id="SGPK01000201">
    <property type="protein sequence ID" value="THH06348.1"/>
    <property type="molecule type" value="Genomic_DNA"/>
</dbReference>
<comment type="caution">
    <text evidence="10">The sequence shown here is derived from an EMBL/GenBank/DDBJ whole genome shotgun (WGS) entry which is preliminary data.</text>
</comment>
<evidence type="ECO:0000256" key="5">
    <source>
        <dbReference type="ARBA" id="ARBA00022989"/>
    </source>
</evidence>
<dbReference type="OrthoDB" id="2626014at2759"/>
<dbReference type="GO" id="GO:0005886">
    <property type="term" value="C:plasma membrane"/>
    <property type="evidence" value="ECO:0007669"/>
    <property type="project" value="UniProtKB-SubCell"/>
</dbReference>
<evidence type="ECO:0000256" key="3">
    <source>
        <dbReference type="ARBA" id="ARBA00022679"/>
    </source>
</evidence>
<feature type="transmembrane region" description="Helical" evidence="8">
    <location>
        <begin position="36"/>
        <end position="54"/>
    </location>
</feature>
<keyword evidence="5 8" id="KW-1133">Transmembrane helix</keyword>
<keyword evidence="11" id="KW-1185">Reference proteome</keyword>
<protein>
    <recommendedName>
        <fullName evidence="9">CN hydrolase domain-containing protein</fullName>
    </recommendedName>
</protein>
<feature type="transmembrane region" description="Helical" evidence="8">
    <location>
        <begin position="230"/>
        <end position="248"/>
    </location>
</feature>
<evidence type="ECO:0000259" key="9">
    <source>
        <dbReference type="PROSITE" id="PS50263"/>
    </source>
</evidence>
<keyword evidence="3" id="KW-0808">Transferase</keyword>
<feature type="domain" description="CN hydrolase" evidence="9">
    <location>
        <begin position="262"/>
        <end position="512"/>
    </location>
</feature>
<evidence type="ECO:0000313" key="10">
    <source>
        <dbReference type="EMBL" id="THH06348.1"/>
    </source>
</evidence>
<evidence type="ECO:0000256" key="6">
    <source>
        <dbReference type="ARBA" id="ARBA00023136"/>
    </source>
</evidence>
<dbReference type="GO" id="GO:0042158">
    <property type="term" value="P:lipoprotein biosynthetic process"/>
    <property type="evidence" value="ECO:0007669"/>
    <property type="project" value="InterPro"/>
</dbReference>
<reference evidence="10 11" key="1">
    <citation type="submission" date="2019-02" db="EMBL/GenBank/DDBJ databases">
        <title>Genome sequencing of the rare red list fungi Phellinidium pouzarii.</title>
        <authorList>
            <person name="Buettner E."/>
            <person name="Kellner H."/>
        </authorList>
    </citation>
    <scope>NUCLEOTIDE SEQUENCE [LARGE SCALE GENOMIC DNA]</scope>
    <source>
        <strain evidence="10 11">DSM 108285</strain>
    </source>
</reference>
<organism evidence="10 11">
    <name type="scientific">Phellinidium pouzarii</name>
    <dbReference type="NCBI Taxonomy" id="167371"/>
    <lineage>
        <taxon>Eukaryota</taxon>
        <taxon>Fungi</taxon>
        <taxon>Dikarya</taxon>
        <taxon>Basidiomycota</taxon>
        <taxon>Agaricomycotina</taxon>
        <taxon>Agaricomycetes</taxon>
        <taxon>Hymenochaetales</taxon>
        <taxon>Hymenochaetaceae</taxon>
        <taxon>Phellinidium</taxon>
    </lineage>
</organism>